<keyword evidence="1" id="KW-0812">Transmembrane</keyword>
<evidence type="ECO:0000256" key="1">
    <source>
        <dbReference type="SAM" id="Phobius"/>
    </source>
</evidence>
<sequence>MTRIKQLIVQNAENRETAHALLIVAFLLMAAALLKR</sequence>
<dbReference type="KEGG" id="cpi:Cpin_2293"/>
<dbReference type="AlphaFoldDB" id="A0A979G2U8"/>
<keyword evidence="1" id="KW-0472">Membrane</keyword>
<reference evidence="2 3" key="2">
    <citation type="journal article" date="2010" name="Stand. Genomic Sci.">
        <title>Complete genome sequence of Chitinophaga pinensis type strain (UQM 2034).</title>
        <authorList>
            <person name="Glavina Del Rio T."/>
            <person name="Abt B."/>
            <person name="Spring S."/>
            <person name="Lapidus A."/>
            <person name="Nolan M."/>
            <person name="Tice H."/>
            <person name="Copeland A."/>
            <person name="Cheng J.F."/>
            <person name="Chen F."/>
            <person name="Bruce D."/>
            <person name="Goodwin L."/>
            <person name="Pitluck S."/>
            <person name="Ivanova N."/>
            <person name="Mavromatis K."/>
            <person name="Mikhailova N."/>
            <person name="Pati A."/>
            <person name="Chen A."/>
            <person name="Palaniappan K."/>
            <person name="Land M."/>
            <person name="Hauser L."/>
            <person name="Chang Y.J."/>
            <person name="Jeffries C.D."/>
            <person name="Chain P."/>
            <person name="Saunders E."/>
            <person name="Detter J.C."/>
            <person name="Brettin T."/>
            <person name="Rohde M."/>
            <person name="Goker M."/>
            <person name="Bristow J."/>
            <person name="Eisen J.A."/>
            <person name="Markowitz V."/>
            <person name="Hugenholtz P."/>
            <person name="Kyrpides N.C."/>
            <person name="Klenk H.P."/>
            <person name="Lucas S."/>
        </authorList>
    </citation>
    <scope>NUCLEOTIDE SEQUENCE [LARGE SCALE GENOMIC DNA]</scope>
    <source>
        <strain evidence="3">ATCC 43595 / DSM 2588 / LMG 13176 / NBRC 15968 / NCIMB 11800 / UQM 2034</strain>
    </source>
</reference>
<evidence type="ECO:0000313" key="3">
    <source>
        <dbReference type="Proteomes" id="UP000002215"/>
    </source>
</evidence>
<dbReference type="Proteomes" id="UP000002215">
    <property type="component" value="Chromosome"/>
</dbReference>
<gene>
    <name evidence="2" type="ordered locus">Cpin_2293</name>
</gene>
<dbReference type="EMBL" id="CP001699">
    <property type="protein sequence ID" value="ACU59784.1"/>
    <property type="molecule type" value="Genomic_DNA"/>
</dbReference>
<evidence type="ECO:0000313" key="2">
    <source>
        <dbReference type="EMBL" id="ACU59784.1"/>
    </source>
</evidence>
<reference evidence="3" key="1">
    <citation type="submission" date="2009-08" db="EMBL/GenBank/DDBJ databases">
        <title>The complete genome of Chitinophaga pinensis DSM 2588.</title>
        <authorList>
            <consortium name="US DOE Joint Genome Institute (JGI-PGF)"/>
            <person name="Lucas S."/>
            <person name="Copeland A."/>
            <person name="Lapidus A."/>
            <person name="Glavina del Rio T."/>
            <person name="Dalin E."/>
            <person name="Tice H."/>
            <person name="Bruce D."/>
            <person name="Goodwin L."/>
            <person name="Pitluck S."/>
            <person name="Kyrpides N."/>
            <person name="Mavromatis K."/>
            <person name="Ivanova N."/>
            <person name="Mikhailova N."/>
            <person name="Sims D."/>
            <person name="Meinche L."/>
            <person name="Brettin T."/>
            <person name="Detter J.C."/>
            <person name="Han C."/>
            <person name="Larimer F."/>
            <person name="Land M."/>
            <person name="Hauser L."/>
            <person name="Markowitz V."/>
            <person name="Cheng J.-F."/>
            <person name="Hugenholtz P."/>
            <person name="Woyke T."/>
            <person name="Wu D."/>
            <person name="Spring S."/>
            <person name="Klenk H.-P."/>
            <person name="Eisen J.A."/>
        </authorList>
    </citation>
    <scope>NUCLEOTIDE SEQUENCE [LARGE SCALE GENOMIC DNA]</scope>
    <source>
        <strain evidence="3">ATCC 43595 / DSM 2588 / LMG 13176 / NBRC 15968 / NCIMB 11800 / UQM 2034</strain>
    </source>
</reference>
<feature type="transmembrane region" description="Helical" evidence="1">
    <location>
        <begin position="17"/>
        <end position="34"/>
    </location>
</feature>
<keyword evidence="1" id="KW-1133">Transmembrane helix</keyword>
<proteinExistence type="predicted"/>
<protein>
    <submittedName>
        <fullName evidence="2">Uncharacterized protein</fullName>
    </submittedName>
</protein>
<accession>A0A979G2U8</accession>
<organism evidence="2 3">
    <name type="scientific">Chitinophaga pinensis (strain ATCC 43595 / DSM 2588 / LMG 13176 / NBRC 15968 / NCIMB 11800 / UQM 2034)</name>
    <dbReference type="NCBI Taxonomy" id="485918"/>
    <lineage>
        <taxon>Bacteria</taxon>
        <taxon>Pseudomonadati</taxon>
        <taxon>Bacteroidota</taxon>
        <taxon>Chitinophagia</taxon>
        <taxon>Chitinophagales</taxon>
        <taxon>Chitinophagaceae</taxon>
        <taxon>Chitinophaga</taxon>
    </lineage>
</organism>
<name>A0A979G2U8_CHIPD</name>